<dbReference type="GO" id="GO:0003676">
    <property type="term" value="F:nucleic acid binding"/>
    <property type="evidence" value="ECO:0007669"/>
    <property type="project" value="InterPro"/>
</dbReference>
<evidence type="ECO:0000313" key="7">
    <source>
        <dbReference type="EMBL" id="CAB0042572.1"/>
    </source>
</evidence>
<keyword evidence="2" id="KW-0862">Zinc</keyword>
<feature type="compositionally biased region" description="Basic and acidic residues" evidence="4">
    <location>
        <begin position="137"/>
        <end position="150"/>
    </location>
</feature>
<name>A0A6H5J355_9HYME</name>
<feature type="coiled-coil region" evidence="3">
    <location>
        <begin position="55"/>
        <end position="82"/>
    </location>
</feature>
<sequence>MEPSEPVVQYTTKVMNMARTLKDLGEKISDAAIIAKILGGLSTKFSNFVTAWDSVDEEKQTLSFLQERLIKEENKLQGNDDEMSALAVVRESKNGFRREKSSRYPQQKHSSENQRSESRACYYCNKPGHLKANCRIRQRDLERNKQRDNNRSNYGKDSNARVGFVCTFENEEISNVCAFSEGASHWTMPDEIMRLDASESWFSDSGASQHITSRREWFHDLVESSCEESIFLGDDKACKIKGSGTIIIDRYINGKKFRGQLENVLFIPDIKKNLLSIGACTRKGFEVTFTGNIVKFTRDGQVEGVAKSHRLPFDKDRVRAACRVGEYFHSDVCGPMPENSLGGARFFLTFKDEASGYLQVYFLRHKSDVVDNFRSFERAVNNKFGRTMRALRCDQGREYCNNEMKKTMDKYGIKLETTAPYTPEKNGQAERVNRTIVEMARSMMLRAKAPGFLWAEAVNTAAHIVNRLSTRARSNTTPFEAWWGKKPDMSNMRIFGALAYSHIPKQFRKKFDPKAKRTWMVGYDGDSRNYRLYDPSSRKIIISRNVTFNEENLIGTSEEKGKTPTVPLPIFPSSESDDPKERSSRELDEPIELDDEVGEHIAQVSVPEDVTEKNSLAMNSSERDSRKRKADEMNLSRINLRDRTLIKKPKRLGLVADAATMDVVEPYTYGEATSGSDAKEWRHAIEQELQSLDRNGTWIVVPRPKDRRVIDSKWVFKFQEEKAGKPRKYKARLCARGFRQQEGVDFQETFAPVIRYDATRIMLAMAAQLDLDLIQFDVASAFLHGELEEEVYMEPPLGTNIPKNHVCKLRKALYGLKQASRCWNTVFKSCLFKQGFKCCDSEGSVFVGTINGARVFLGLFVDDGLIMAENSEILSTVVGVLQENFEITTSEVKNFLNINICRDRKNKNIFLHQSDYAKKILIRFNMLESNPASTPMEKGLDLFPVLDDNSSSRYPYREAIGSLMFLSTVTRPDISFAVNYLSRFLEKHDSRHWEAVKRILKYIKKTLGYGILFESGGGGLELSGYCDSDYAGDTETRRSTTGYIFKMCGGPISWCAQRQERVSLSSTEAEYLAASTATRELIWLRKILHDLGHSCKGPTILHVDNMSAIQLIKNPVFHKKSKHIETKYHFIREKFADKTINVIHVPSREQLADVLTKALPRPQYEELCERIGMYSIKSDELFSELIFLGGHRIENMIFACIWPSIIFFLFLHSDDNQILYKNRLNKLFCARGLSARVASREVQLRELFFLRSSCAPLAADPARGRHHHCASRARQQQQQTKSSNDRKTESLKRLAETPEQRIPEKQQKQ</sequence>
<feature type="compositionally biased region" description="Basic and acidic residues" evidence="4">
    <location>
        <begin position="1283"/>
        <end position="1309"/>
    </location>
</feature>
<feature type="compositionally biased region" description="Basic and acidic residues" evidence="4">
    <location>
        <begin position="621"/>
        <end position="631"/>
    </location>
</feature>
<dbReference type="EMBL" id="CADCXV010001205">
    <property type="protein sequence ID" value="CAB0042572.1"/>
    <property type="molecule type" value="Genomic_DNA"/>
</dbReference>
<feature type="region of interest" description="Disordered" evidence="4">
    <location>
        <begin position="1265"/>
        <end position="1309"/>
    </location>
</feature>
<keyword evidence="3" id="KW-0175">Coiled coil</keyword>
<evidence type="ECO:0000313" key="8">
    <source>
        <dbReference type="Proteomes" id="UP000479190"/>
    </source>
</evidence>
<proteinExistence type="predicted"/>
<dbReference type="Proteomes" id="UP000479190">
    <property type="component" value="Unassembled WGS sequence"/>
</dbReference>
<dbReference type="GO" id="GO:0015074">
    <property type="term" value="P:DNA integration"/>
    <property type="evidence" value="ECO:0007669"/>
    <property type="project" value="InterPro"/>
</dbReference>
<evidence type="ECO:0000256" key="3">
    <source>
        <dbReference type="SAM" id="Coils"/>
    </source>
</evidence>
<dbReference type="PROSITE" id="PS50994">
    <property type="entry name" value="INTEGRASE"/>
    <property type="match status" value="1"/>
</dbReference>
<feature type="compositionally biased region" description="Polar residues" evidence="4">
    <location>
        <begin position="1273"/>
        <end position="1282"/>
    </location>
</feature>
<feature type="domain" description="CCHC-type" evidence="5">
    <location>
        <begin position="121"/>
        <end position="135"/>
    </location>
</feature>
<dbReference type="InterPro" id="IPR043502">
    <property type="entry name" value="DNA/RNA_pol_sf"/>
</dbReference>
<dbReference type="SUPFAM" id="SSF53098">
    <property type="entry name" value="Ribonuclease H-like"/>
    <property type="match status" value="1"/>
</dbReference>
<dbReference type="PANTHER" id="PTHR11439:SF515">
    <property type="entry name" value="GAG-POL POLYPROTEIN"/>
    <property type="match status" value="1"/>
</dbReference>
<dbReference type="InterPro" id="IPR054722">
    <property type="entry name" value="PolX-like_BBD"/>
</dbReference>
<dbReference type="GO" id="GO:0071897">
    <property type="term" value="P:DNA biosynthetic process"/>
    <property type="evidence" value="ECO:0007669"/>
    <property type="project" value="UniProtKB-ARBA"/>
</dbReference>
<feature type="region of interest" description="Disordered" evidence="4">
    <location>
        <begin position="555"/>
        <end position="591"/>
    </location>
</feature>
<organism evidence="7 8">
    <name type="scientific">Trichogramma brassicae</name>
    <dbReference type="NCBI Taxonomy" id="86971"/>
    <lineage>
        <taxon>Eukaryota</taxon>
        <taxon>Metazoa</taxon>
        <taxon>Ecdysozoa</taxon>
        <taxon>Arthropoda</taxon>
        <taxon>Hexapoda</taxon>
        <taxon>Insecta</taxon>
        <taxon>Pterygota</taxon>
        <taxon>Neoptera</taxon>
        <taxon>Endopterygota</taxon>
        <taxon>Hymenoptera</taxon>
        <taxon>Apocrita</taxon>
        <taxon>Proctotrupomorpha</taxon>
        <taxon>Chalcidoidea</taxon>
        <taxon>Trichogrammatidae</taxon>
        <taxon>Trichogramma</taxon>
    </lineage>
</organism>
<feature type="region of interest" description="Disordered" evidence="4">
    <location>
        <begin position="94"/>
        <end position="117"/>
    </location>
</feature>
<dbReference type="GO" id="GO:0004190">
    <property type="term" value="F:aspartic-type endopeptidase activity"/>
    <property type="evidence" value="ECO:0007669"/>
    <property type="project" value="UniProtKB-KW"/>
</dbReference>
<dbReference type="SMART" id="SM00343">
    <property type="entry name" value="ZnF_C2HC"/>
    <property type="match status" value="1"/>
</dbReference>
<evidence type="ECO:0000256" key="4">
    <source>
        <dbReference type="SAM" id="MobiDB-lite"/>
    </source>
</evidence>
<dbReference type="Pfam" id="PF07727">
    <property type="entry name" value="RVT_2"/>
    <property type="match status" value="1"/>
</dbReference>
<dbReference type="InterPro" id="IPR013103">
    <property type="entry name" value="RVT_2"/>
</dbReference>
<dbReference type="InterPro" id="IPR036875">
    <property type="entry name" value="Znf_CCHC_sf"/>
</dbReference>
<gene>
    <name evidence="7" type="ORF">TBRA_LOCUS14187</name>
</gene>
<dbReference type="Pfam" id="PF14223">
    <property type="entry name" value="Retrotran_gag_2"/>
    <property type="match status" value="1"/>
</dbReference>
<protein>
    <recommendedName>
        <fullName evidence="9">Integrase catalytic domain-containing protein</fullName>
    </recommendedName>
</protein>
<evidence type="ECO:0000256" key="1">
    <source>
        <dbReference type="ARBA" id="ARBA00022750"/>
    </source>
</evidence>
<accession>A0A6H5J355</accession>
<keyword evidence="2" id="KW-0479">Metal-binding</keyword>
<dbReference type="SUPFAM" id="SSF57756">
    <property type="entry name" value="Retrovirus zinc finger-like domains"/>
    <property type="match status" value="1"/>
</dbReference>
<feature type="domain" description="Integrase catalytic" evidence="6">
    <location>
        <begin position="308"/>
        <end position="486"/>
    </location>
</feature>
<dbReference type="InterPro" id="IPR001878">
    <property type="entry name" value="Znf_CCHC"/>
</dbReference>
<evidence type="ECO:0000256" key="2">
    <source>
        <dbReference type="PROSITE-ProRule" id="PRU00047"/>
    </source>
</evidence>
<dbReference type="InterPro" id="IPR001584">
    <property type="entry name" value="Integrase_cat-core"/>
</dbReference>
<evidence type="ECO:0000259" key="6">
    <source>
        <dbReference type="PROSITE" id="PS50994"/>
    </source>
</evidence>
<reference evidence="7 8" key="1">
    <citation type="submission" date="2020-02" db="EMBL/GenBank/DDBJ databases">
        <authorList>
            <person name="Ferguson B K."/>
        </authorList>
    </citation>
    <scope>NUCLEOTIDE SEQUENCE [LARGE SCALE GENOMIC DNA]</scope>
</reference>
<dbReference type="PROSITE" id="PS50158">
    <property type="entry name" value="ZF_CCHC"/>
    <property type="match status" value="1"/>
</dbReference>
<keyword evidence="8" id="KW-1185">Reference proteome</keyword>
<feature type="region of interest" description="Disordered" evidence="4">
    <location>
        <begin position="135"/>
        <end position="155"/>
    </location>
</feature>
<dbReference type="SUPFAM" id="SSF56672">
    <property type="entry name" value="DNA/RNA polymerases"/>
    <property type="match status" value="1"/>
</dbReference>
<keyword evidence="1" id="KW-0645">Protease</keyword>
<evidence type="ECO:0008006" key="9">
    <source>
        <dbReference type="Google" id="ProtNLM"/>
    </source>
</evidence>
<dbReference type="Gene3D" id="3.30.420.10">
    <property type="entry name" value="Ribonuclease H-like superfamily/Ribonuclease H"/>
    <property type="match status" value="1"/>
</dbReference>
<dbReference type="CDD" id="cd09272">
    <property type="entry name" value="RNase_HI_RT_Ty1"/>
    <property type="match status" value="1"/>
</dbReference>
<dbReference type="InterPro" id="IPR012337">
    <property type="entry name" value="RNaseH-like_sf"/>
</dbReference>
<feature type="compositionally biased region" description="Basic and acidic residues" evidence="4">
    <location>
        <begin position="577"/>
        <end position="588"/>
    </location>
</feature>
<evidence type="ECO:0000259" key="5">
    <source>
        <dbReference type="PROSITE" id="PS50158"/>
    </source>
</evidence>
<dbReference type="OrthoDB" id="8188638at2759"/>
<dbReference type="Pfam" id="PF22936">
    <property type="entry name" value="Pol_BBD"/>
    <property type="match status" value="1"/>
</dbReference>
<dbReference type="InterPro" id="IPR036397">
    <property type="entry name" value="RNaseH_sf"/>
</dbReference>
<dbReference type="PANTHER" id="PTHR11439">
    <property type="entry name" value="GAG-POL-RELATED RETROTRANSPOSON"/>
    <property type="match status" value="1"/>
</dbReference>
<dbReference type="GO" id="GO:0042575">
    <property type="term" value="C:DNA polymerase complex"/>
    <property type="evidence" value="ECO:0007669"/>
    <property type="project" value="UniProtKB-ARBA"/>
</dbReference>
<keyword evidence="1" id="KW-0064">Aspartyl protease</keyword>
<dbReference type="GO" id="GO:0008270">
    <property type="term" value="F:zinc ion binding"/>
    <property type="evidence" value="ECO:0007669"/>
    <property type="project" value="UniProtKB-KW"/>
</dbReference>
<keyword evidence="1" id="KW-0378">Hydrolase</keyword>
<dbReference type="Pfam" id="PF25597">
    <property type="entry name" value="SH3_retrovirus"/>
    <property type="match status" value="1"/>
</dbReference>
<keyword evidence="2" id="KW-0863">Zinc-finger</keyword>
<feature type="region of interest" description="Disordered" evidence="4">
    <location>
        <begin position="608"/>
        <end position="631"/>
    </location>
</feature>
<dbReference type="Pfam" id="PF00665">
    <property type="entry name" value="rve"/>
    <property type="match status" value="1"/>
</dbReference>
<dbReference type="InterPro" id="IPR057670">
    <property type="entry name" value="SH3_retrovirus"/>
</dbReference>